<feature type="domain" description="Amine oxidase" evidence="1">
    <location>
        <begin position="16"/>
        <end position="432"/>
    </location>
</feature>
<accession>A0A1B1NCI8</accession>
<dbReference type="AlphaFoldDB" id="A0A1B1NCI8"/>
<dbReference type="Proteomes" id="UP000092482">
    <property type="component" value="Chromosome"/>
</dbReference>
<dbReference type="InterPro" id="IPR036188">
    <property type="entry name" value="FAD/NAD-bd_sf"/>
</dbReference>
<organism evidence="2 3">
    <name type="scientific">Serinicoccus hydrothermalis</name>
    <dbReference type="NCBI Taxonomy" id="1758689"/>
    <lineage>
        <taxon>Bacteria</taxon>
        <taxon>Bacillati</taxon>
        <taxon>Actinomycetota</taxon>
        <taxon>Actinomycetes</taxon>
        <taxon>Micrococcales</taxon>
        <taxon>Ornithinimicrobiaceae</taxon>
        <taxon>Serinicoccus</taxon>
    </lineage>
</organism>
<reference evidence="2 3" key="1">
    <citation type="submission" date="2016-03" db="EMBL/GenBank/DDBJ databases">
        <title>Shallow-sea hydrothermal system.</title>
        <authorList>
            <person name="Tang K."/>
        </authorList>
    </citation>
    <scope>NUCLEOTIDE SEQUENCE [LARGE SCALE GENOMIC DNA]</scope>
    <source>
        <strain evidence="2 3">JLT9</strain>
    </source>
</reference>
<keyword evidence="3" id="KW-1185">Reference proteome</keyword>
<dbReference type="KEGG" id="serj:SGUI_1740"/>
<dbReference type="Gene3D" id="1.10.3110.10">
    <property type="entry name" value="protoporphyrinogen ix oxidase, domain 3"/>
    <property type="match status" value="1"/>
</dbReference>
<dbReference type="InterPro" id="IPR002937">
    <property type="entry name" value="Amino_oxidase"/>
</dbReference>
<dbReference type="PANTHER" id="PTHR42923">
    <property type="entry name" value="PROTOPORPHYRINOGEN OXIDASE"/>
    <property type="match status" value="1"/>
</dbReference>
<dbReference type="Pfam" id="PF01593">
    <property type="entry name" value="Amino_oxidase"/>
    <property type="match status" value="1"/>
</dbReference>
<dbReference type="GO" id="GO:0016491">
    <property type="term" value="F:oxidoreductase activity"/>
    <property type="evidence" value="ECO:0007669"/>
    <property type="project" value="InterPro"/>
</dbReference>
<evidence type="ECO:0000313" key="3">
    <source>
        <dbReference type="Proteomes" id="UP000092482"/>
    </source>
</evidence>
<protein>
    <submittedName>
        <fullName evidence="2">Amine oxidase, flavin-containing</fullName>
    </submittedName>
</protein>
<evidence type="ECO:0000313" key="2">
    <source>
        <dbReference type="EMBL" id="ANS79136.1"/>
    </source>
</evidence>
<gene>
    <name evidence="2" type="ORF">SGUI_1740</name>
</gene>
<dbReference type="SUPFAM" id="SSF51905">
    <property type="entry name" value="FAD/NAD(P)-binding domain"/>
    <property type="match status" value="1"/>
</dbReference>
<dbReference type="RefSeq" id="WP_066638941.1">
    <property type="nucleotide sequence ID" value="NZ_CP014989.1"/>
</dbReference>
<dbReference type="PATRIC" id="fig|1758689.4.peg.1804"/>
<sequence length="442" mass="48030">MNHDPRPTAAVIGAGIAGLSAAYHLWRTHRVLLLEADERLGGHADTHDVRTAGGDELSIDSGFIVHNDRTYPVLRKIFAELDVPTQETEMSMSITCDECGLSFAGAKGVSGLLAQPTRVLDRRYRRLLREVPRFHRAAVAELASARRGEAEPITWGGFLERESFDPYFVQHYAIPLISCVWSSGHDDAAAYPAHHLFEFLDHHGLLTIGGSPTWRTVVGGSRVYVQRIRDALAAAGAQVRTGAPVTDVRRHADGVDVTVGGARPGVEAVDQVVLATHADVALRLLGDATDAEREDLGAIRYSTNPTVLHTDDTVLPTARRARASWNYRLTGCGARDDRVLVSYWMNNLHRLPAEAVDGTDYVVTLNHVGRVDPGQVLAEREYTHPIFSHEAIEAAARLREAGGPRLAFAGAHLGWGFHEDGARSGLQAVERLASGRVLDGAA</sequence>
<dbReference type="EMBL" id="CP014989">
    <property type="protein sequence ID" value="ANS79136.1"/>
    <property type="molecule type" value="Genomic_DNA"/>
</dbReference>
<dbReference type="InterPro" id="IPR050464">
    <property type="entry name" value="Zeta_carotene_desat/Oxidored"/>
</dbReference>
<dbReference type="STRING" id="1758689.SGUI_1740"/>
<evidence type="ECO:0000259" key="1">
    <source>
        <dbReference type="Pfam" id="PF01593"/>
    </source>
</evidence>
<dbReference type="Gene3D" id="3.90.660.20">
    <property type="entry name" value="Protoporphyrinogen oxidase, mitochondrial, domain 2"/>
    <property type="match status" value="1"/>
</dbReference>
<name>A0A1B1NCI8_9MICO</name>
<dbReference type="PANTHER" id="PTHR42923:SF17">
    <property type="entry name" value="AMINE OXIDASE DOMAIN-CONTAINING PROTEIN"/>
    <property type="match status" value="1"/>
</dbReference>
<dbReference type="OrthoDB" id="20837at2"/>
<dbReference type="Gene3D" id="3.50.50.60">
    <property type="entry name" value="FAD/NAD(P)-binding domain"/>
    <property type="match status" value="1"/>
</dbReference>
<proteinExistence type="predicted"/>